<dbReference type="Gene3D" id="3.40.50.200">
    <property type="entry name" value="Peptidase S8/S53 domain"/>
    <property type="match status" value="1"/>
</dbReference>
<keyword evidence="4 6" id="KW-0378">Hydrolase</keyword>
<feature type="compositionally biased region" description="Basic and acidic residues" evidence="8">
    <location>
        <begin position="605"/>
        <end position="621"/>
    </location>
</feature>
<dbReference type="Gene3D" id="2.60.120.380">
    <property type="match status" value="4"/>
</dbReference>
<dbReference type="InterPro" id="IPR015500">
    <property type="entry name" value="Peptidase_S8_subtilisin-rel"/>
</dbReference>
<evidence type="ECO:0000259" key="10">
    <source>
        <dbReference type="Pfam" id="PF00082"/>
    </source>
</evidence>
<name>A0A023DE52_9BACL</name>
<dbReference type="GO" id="GO:0004252">
    <property type="term" value="F:serine-type endopeptidase activity"/>
    <property type="evidence" value="ECO:0007669"/>
    <property type="project" value="UniProtKB-UniRule"/>
</dbReference>
<evidence type="ECO:0000313" key="13">
    <source>
        <dbReference type="Proteomes" id="UP000023561"/>
    </source>
</evidence>
<dbReference type="GO" id="GO:0046872">
    <property type="term" value="F:metal ion binding"/>
    <property type="evidence" value="ECO:0007669"/>
    <property type="project" value="UniProtKB-KW"/>
</dbReference>
<gene>
    <name evidence="12" type="ORF">GCA01S_016_00360</name>
</gene>
<evidence type="ECO:0000313" key="12">
    <source>
        <dbReference type="EMBL" id="GAJ39311.1"/>
    </source>
</evidence>
<evidence type="ECO:0000256" key="4">
    <source>
        <dbReference type="ARBA" id="ARBA00022801"/>
    </source>
</evidence>
<dbReference type="EMBL" id="BAWO01000016">
    <property type="protein sequence ID" value="GAJ39311.1"/>
    <property type="molecule type" value="Genomic_DNA"/>
</dbReference>
<dbReference type="Proteomes" id="UP000023561">
    <property type="component" value="Unassembled WGS sequence"/>
</dbReference>
<dbReference type="Pfam" id="PF00082">
    <property type="entry name" value="Peptidase_S8"/>
    <property type="match status" value="1"/>
</dbReference>
<feature type="active site" description="Charge relay system" evidence="6">
    <location>
        <position position="179"/>
    </location>
</feature>
<keyword evidence="13" id="KW-1185">Reference proteome</keyword>
<dbReference type="InterPro" id="IPR023828">
    <property type="entry name" value="Peptidase_S8_Ser-AS"/>
</dbReference>
<dbReference type="InterPro" id="IPR034202">
    <property type="entry name" value="Subtilisin_Carlsberg-like"/>
</dbReference>
<feature type="active site" description="Charge relay system" evidence="6">
    <location>
        <position position="211"/>
    </location>
</feature>
<keyword evidence="2 6" id="KW-0645">Protease</keyword>
<sequence>MKKRNQSKKLLTLGMALSLAFGGILPYANVSVSAAEIKQQETANQLLNRFGLYHSTNEVKASTVQKDKEKQLFSETVLIVKYKNVLSSTEHQKAGTKLVRRISSLHYDVVQITGKKKLEDVVSAYAKNPNVISVSRSAYFSRAAVDDAKSYDMYHLTTLQVNKALALAGKHPVKVAVVDTGIDVHHPELKNKIISNYNVMNPMQKGAVDVHGTHVAGIIAGEKGNGIGGYGVFPNAQIISIDVFNRSFFSSDYIVAEGILEAIRQKAQVINLSLGSPVPSPIVEEAIKKAVAANITVVAAAGNSGINTYEYPAAFEGVIGVGATNAKNELADFSTYGPAVDVVAPGEDIYSSIYDIDKKSTFAKLSGTSMATPMVTATVAMLLSKNPKLTPYEINYILNKTAKDLGEKGYDLKYGYGLVNPVAALQFNPKNIPANPNIAEKDLLKKAKNINVTSYSVQTGTIKKLNQTDWYQLKVQKGDYIQTKLKGSADYDYKLDILFFPAGKAAPSTKVPVNDTLQGKEEGYLFEAPQDGTLVIGVKDALGNYSESGKSRYTLSIDRTKNKLDDGNNAENPFIIQSLPYHSQREHGPLFFTNELTDTETPTDESIKTEEPAKEEAPKDTEQEEETKPLPGDSDYFRFTVPESEDGTEQTVHVSLTGVPGIDSTINLYAIEKLEEEPSSDGETEQTPEEQPEEQPGEQPGEQPAENQFMIDSVNMKGYGEGEELTFNAIPGMEYMIEVTNKPTLDPLMTSLFGEPEMDLTRNFSSHLPYQLTIDATTLPADEDGFPMEEEIPEEELTKGNIEAYLAKKEALKEKRSAVISDPGMLSSEDDGIENVLNAAQPYDLSQTVSGYFQYSGDEDWFAFTPKQNGIYEFRFAADENHEVPSMSIFVYNEKQKEFSHLGSNLSDYGFEPKDRYQIGLKGGQTYYIQLTEKMYRPSVKAYTFTSTLLASNTADKFENNDDFEKATNIRLKAITGNFASAQDIDIYYFKPDQNGLYGFAMTPLSVPAKYAKLPKELLTPIDPVVIVIEDTNGNKKLDKEEEGKEWITDRGFSNEAERGAFKAVKPKGYFIVTLNYFGDTSLMPYQFTLAKAALQDEDKNSTVKNNIPSKPLPLKKPNKNTFYNTGYMNVTNNNGDVDYYVFTANEERAYKFKLELPSDLDGVISVYDAKGKQVGKADYYISGDAEYLKLKLKKGKYFIKVEDAFGNASINPYKLIVRKE</sequence>
<dbReference type="PROSITE" id="PS00136">
    <property type="entry name" value="SUBTILASE_ASP"/>
    <property type="match status" value="1"/>
</dbReference>
<evidence type="ECO:0000256" key="5">
    <source>
        <dbReference type="ARBA" id="ARBA00022825"/>
    </source>
</evidence>
<protein>
    <submittedName>
        <fullName evidence="12">Peptidase S8 family protein</fullName>
    </submittedName>
</protein>
<evidence type="ECO:0000256" key="1">
    <source>
        <dbReference type="ARBA" id="ARBA00011073"/>
    </source>
</evidence>
<dbReference type="SUPFAM" id="SSF89260">
    <property type="entry name" value="Collagen-binding domain"/>
    <property type="match status" value="1"/>
</dbReference>
<evidence type="ECO:0000256" key="7">
    <source>
        <dbReference type="RuleBase" id="RU003355"/>
    </source>
</evidence>
<dbReference type="InterPro" id="IPR022398">
    <property type="entry name" value="Peptidase_S8_His-AS"/>
</dbReference>
<evidence type="ECO:0000259" key="11">
    <source>
        <dbReference type="Pfam" id="PF22148"/>
    </source>
</evidence>
<dbReference type="PANTHER" id="PTHR43806:SF11">
    <property type="entry name" value="CEREVISIN-RELATED"/>
    <property type="match status" value="1"/>
</dbReference>
<dbReference type="InterPro" id="IPR036852">
    <property type="entry name" value="Peptidase_S8/S53_dom_sf"/>
</dbReference>
<evidence type="ECO:0000256" key="9">
    <source>
        <dbReference type="SAM" id="SignalP"/>
    </source>
</evidence>
<feature type="chain" id="PRO_5001513294" evidence="9">
    <location>
        <begin position="35"/>
        <end position="1221"/>
    </location>
</feature>
<proteinExistence type="inferred from homology"/>
<feature type="compositionally biased region" description="Acidic residues" evidence="8">
    <location>
        <begin position="676"/>
        <end position="696"/>
    </location>
</feature>
<keyword evidence="9" id="KW-0732">Signal</keyword>
<comment type="similarity">
    <text evidence="1 6 7">Belongs to the peptidase S8 family.</text>
</comment>
<dbReference type="InterPro" id="IPR000209">
    <property type="entry name" value="Peptidase_S8/S53_dom"/>
</dbReference>
<dbReference type="PROSITE" id="PS00138">
    <property type="entry name" value="SUBTILASE_SER"/>
    <property type="match status" value="1"/>
</dbReference>
<dbReference type="OrthoDB" id="9798386at2"/>
<dbReference type="PROSITE" id="PS00137">
    <property type="entry name" value="SUBTILASE_HIS"/>
    <property type="match status" value="1"/>
</dbReference>
<dbReference type="InterPro" id="IPR054399">
    <property type="entry name" value="Fervidolysin-like_N_prodom"/>
</dbReference>
<dbReference type="CDD" id="cd07477">
    <property type="entry name" value="Peptidases_S8_Subtilisin_subset"/>
    <property type="match status" value="1"/>
</dbReference>
<feature type="signal peptide" evidence="9">
    <location>
        <begin position="1"/>
        <end position="34"/>
    </location>
</feature>
<evidence type="ECO:0000256" key="3">
    <source>
        <dbReference type="ARBA" id="ARBA00022723"/>
    </source>
</evidence>
<dbReference type="PROSITE" id="PS51892">
    <property type="entry name" value="SUBTILASE"/>
    <property type="match status" value="1"/>
</dbReference>
<feature type="domain" description="Peptidase S8/S53" evidence="10">
    <location>
        <begin position="173"/>
        <end position="417"/>
    </location>
</feature>
<dbReference type="PRINTS" id="PR00723">
    <property type="entry name" value="SUBTILISIN"/>
</dbReference>
<dbReference type="GO" id="GO:0006508">
    <property type="term" value="P:proteolysis"/>
    <property type="evidence" value="ECO:0007669"/>
    <property type="project" value="UniProtKB-KW"/>
</dbReference>
<accession>A0A023DE52</accession>
<feature type="region of interest" description="Disordered" evidence="8">
    <location>
        <begin position="676"/>
        <end position="704"/>
    </location>
</feature>
<evidence type="ECO:0000256" key="8">
    <source>
        <dbReference type="SAM" id="MobiDB-lite"/>
    </source>
</evidence>
<dbReference type="Pfam" id="PF22148">
    <property type="entry name" value="Fervidolysin_NPro-like"/>
    <property type="match status" value="1"/>
</dbReference>
<evidence type="ECO:0000256" key="6">
    <source>
        <dbReference type="PROSITE-ProRule" id="PRU01240"/>
    </source>
</evidence>
<reference evidence="12 13" key="1">
    <citation type="submission" date="2014-04" db="EMBL/GenBank/DDBJ databases">
        <title>Whole genome shotgun sequence of Geobacillus caldoxylosilyticus NBRC 107762.</title>
        <authorList>
            <person name="Hosoyama A."/>
            <person name="Hosoyama Y."/>
            <person name="Katano-Makiyama Y."/>
            <person name="Tsuchikane K."/>
            <person name="Ohji S."/>
            <person name="Ichikawa N."/>
            <person name="Yamazoe A."/>
            <person name="Fujita N."/>
        </authorList>
    </citation>
    <scope>NUCLEOTIDE SEQUENCE [LARGE SCALE GENOMIC DNA]</scope>
    <source>
        <strain evidence="12 13">NBRC 107762</strain>
    </source>
</reference>
<dbReference type="AlphaFoldDB" id="A0A023DE52"/>
<evidence type="ECO:0000256" key="2">
    <source>
        <dbReference type="ARBA" id="ARBA00022670"/>
    </source>
</evidence>
<feature type="active site" description="Charge relay system" evidence="6">
    <location>
        <position position="369"/>
    </location>
</feature>
<keyword evidence="5 6" id="KW-0720">Serine protease</keyword>
<organism evidence="12 13">
    <name type="scientific">Parageobacillus caldoxylosilyticus NBRC 107762</name>
    <dbReference type="NCBI Taxonomy" id="1220594"/>
    <lineage>
        <taxon>Bacteria</taxon>
        <taxon>Bacillati</taxon>
        <taxon>Bacillota</taxon>
        <taxon>Bacilli</taxon>
        <taxon>Bacillales</taxon>
        <taxon>Anoxybacillaceae</taxon>
        <taxon>Saccharococcus</taxon>
    </lineage>
</organism>
<feature type="region of interest" description="Disordered" evidence="8">
    <location>
        <begin position="594"/>
        <end position="656"/>
    </location>
</feature>
<comment type="caution">
    <text evidence="12">The sequence shown here is derived from an EMBL/GenBank/DDBJ whole genome shotgun (WGS) entry which is preliminary data.</text>
</comment>
<dbReference type="InterPro" id="IPR023827">
    <property type="entry name" value="Peptidase_S8_Asp-AS"/>
</dbReference>
<feature type="domain" description="Fervidolysin-like N-terminal prodomain" evidence="11">
    <location>
        <begin position="61"/>
        <end position="132"/>
    </location>
</feature>
<dbReference type="SUPFAM" id="SSF52743">
    <property type="entry name" value="Subtilisin-like"/>
    <property type="match status" value="1"/>
</dbReference>
<keyword evidence="3" id="KW-0479">Metal-binding</keyword>
<dbReference type="InterPro" id="IPR050131">
    <property type="entry name" value="Peptidase_S8_subtilisin-like"/>
</dbReference>
<dbReference type="PANTHER" id="PTHR43806">
    <property type="entry name" value="PEPTIDASE S8"/>
    <property type="match status" value="1"/>
</dbReference>
<dbReference type="RefSeq" id="WP_042408203.1">
    <property type="nucleotide sequence ID" value="NZ_BAWO01000016.1"/>
</dbReference>